<dbReference type="InterPro" id="IPR015943">
    <property type="entry name" value="WD40/YVTN_repeat-like_dom_sf"/>
</dbReference>
<keyword evidence="2" id="KW-0597">Phosphoprotein</keyword>
<dbReference type="PANTHER" id="PTHR15528:SF11">
    <property type="entry name" value="FI18188P1"/>
    <property type="match status" value="1"/>
</dbReference>
<feature type="region of interest" description="Disordered" evidence="7">
    <location>
        <begin position="986"/>
        <end position="1233"/>
    </location>
</feature>
<dbReference type="InterPro" id="IPR036322">
    <property type="entry name" value="WD40_repeat_dom_sf"/>
</dbReference>
<feature type="compositionally biased region" description="Low complexity" evidence="7">
    <location>
        <begin position="735"/>
        <end position="755"/>
    </location>
</feature>
<feature type="region of interest" description="Disordered" evidence="7">
    <location>
        <begin position="477"/>
        <end position="499"/>
    </location>
</feature>
<gene>
    <name evidence="9" type="ORF">LTR97_012879</name>
</gene>
<evidence type="ECO:0000256" key="3">
    <source>
        <dbReference type="ARBA" id="ARBA00022884"/>
    </source>
</evidence>
<dbReference type="InterPro" id="IPR056421">
    <property type="entry name" value="TPR_GEMI5"/>
</dbReference>
<organism evidence="9 10">
    <name type="scientific">Elasticomyces elasticus</name>
    <dbReference type="NCBI Taxonomy" id="574655"/>
    <lineage>
        <taxon>Eukaryota</taxon>
        <taxon>Fungi</taxon>
        <taxon>Dikarya</taxon>
        <taxon>Ascomycota</taxon>
        <taxon>Pezizomycotina</taxon>
        <taxon>Dothideomycetes</taxon>
        <taxon>Dothideomycetidae</taxon>
        <taxon>Mycosphaerellales</taxon>
        <taxon>Teratosphaeriaceae</taxon>
        <taxon>Elasticomyces</taxon>
    </lineage>
</organism>
<dbReference type="GO" id="GO:0045944">
    <property type="term" value="P:positive regulation of transcription by RNA polymerase II"/>
    <property type="evidence" value="ECO:0007669"/>
    <property type="project" value="TreeGrafter"/>
</dbReference>
<feature type="region of interest" description="Disordered" evidence="7">
    <location>
        <begin position="797"/>
        <end position="852"/>
    </location>
</feature>
<feature type="region of interest" description="Disordered" evidence="7">
    <location>
        <begin position="731"/>
        <end position="755"/>
    </location>
</feature>
<keyword evidence="4" id="KW-0805">Transcription regulation</keyword>
<reference evidence="9" key="1">
    <citation type="submission" date="2023-08" db="EMBL/GenBank/DDBJ databases">
        <title>Black Yeasts Isolated from many extreme environments.</title>
        <authorList>
            <person name="Coleine C."/>
            <person name="Stajich J.E."/>
            <person name="Selbmann L."/>
        </authorList>
    </citation>
    <scope>NUCLEOTIDE SEQUENCE</scope>
    <source>
        <strain evidence="9">CCFEE 5810</strain>
    </source>
</reference>
<feature type="compositionally biased region" description="Basic and acidic residues" evidence="7">
    <location>
        <begin position="987"/>
        <end position="998"/>
    </location>
</feature>
<evidence type="ECO:0000313" key="10">
    <source>
        <dbReference type="Proteomes" id="UP001310594"/>
    </source>
</evidence>
<keyword evidence="6" id="KW-0539">Nucleus</keyword>
<feature type="compositionally biased region" description="Basic and acidic residues" evidence="7">
    <location>
        <begin position="1007"/>
        <end position="1026"/>
    </location>
</feature>
<evidence type="ECO:0000259" key="8">
    <source>
        <dbReference type="Pfam" id="PF23774"/>
    </source>
</evidence>
<dbReference type="EMBL" id="JAVRQU010000032">
    <property type="protein sequence ID" value="KAK5689405.1"/>
    <property type="molecule type" value="Genomic_DNA"/>
</dbReference>
<feature type="region of interest" description="Disordered" evidence="7">
    <location>
        <begin position="409"/>
        <end position="462"/>
    </location>
</feature>
<keyword evidence="5" id="KW-0804">Transcription</keyword>
<evidence type="ECO:0000256" key="1">
    <source>
        <dbReference type="ARBA" id="ARBA00004123"/>
    </source>
</evidence>
<feature type="region of interest" description="Disordered" evidence="7">
    <location>
        <begin position="1411"/>
        <end position="1464"/>
    </location>
</feature>
<feature type="compositionally biased region" description="Polar residues" evidence="7">
    <location>
        <begin position="940"/>
        <end position="959"/>
    </location>
</feature>
<keyword evidence="3" id="KW-0694">RNA-binding</keyword>
<dbReference type="Pfam" id="PF23774">
    <property type="entry name" value="TPR_GEMI5"/>
    <property type="match status" value="1"/>
</dbReference>
<dbReference type="Proteomes" id="UP001310594">
    <property type="component" value="Unassembled WGS sequence"/>
</dbReference>
<feature type="compositionally biased region" description="Polar residues" evidence="7">
    <location>
        <begin position="1690"/>
        <end position="1705"/>
    </location>
</feature>
<feature type="domain" description="Gem-associated protein 5 TPR" evidence="8">
    <location>
        <begin position="546"/>
        <end position="698"/>
    </location>
</feature>
<sequence length="1730" mass="187613">MSSGQISRHRSTSTTSRDSLLIRHSLPQPTLTPENAEQEFEPCAATASFLLYAQRDTILVLHHDTLAIERRFELHRETVMWIQTDNTSEKGAGRLVVSYDAGNTAIVWDILTGEGVARFSSYEDMKVASFMRNGNIAFGNDQGSIILFEPSTSEHIAARTIFDPVTALAPSSDCRTFAIGYLNGSILIATLQPSFTILHTLTTNRPPSRITGLAWHGSSSKQKTDMLATQTADGDLRVWSVPKSMNNADSPPNIIRVLQRAEMHRVGPCWFAWSKNGRIVQHAEGETRSWDVRTKKVTYETIPTIDGVGAIAAYGPTATLFTLGRNHTVQQYDITPGSQPMQVVAVQHVPSNTPPTPPNVLEEQSNRYGKARTILTDTESSADESAHLSPLQKIAKEMDSLDALESEIRDKVMPLSPSSRASSVSSRSSRGSRKARKYLYDRPDSSRASSTTGLDGTEFSFGEPLKTGRDSISIQSVSSFASRPQQRNSNLRKEVLRSPDQVKQPASIELFPCTKARLQEVAFRTPHYGNGSRTADLLQREMLSVVFGWNDNVRSLIREEMLLHRPGSASAVLLAKWLGDMGADTMASMVGSESMTSSDWMMLALSSIGADSQKKVGEAFVQRLLEKGDIHPAVAILLGLGEFNDAIEVYVSQGYWMEAVLLTCLTCPADWQRQSYLIRKWGEIAVRGGQAELAVRCFSCTSIETSEPWFSPRAQQDAAYAAQQQRMTEPLSALSGGSMTSPPLSPPSRSGSGRLTAKNASLKLITRFGGEKNSDDAAAALAKAAAQVGVTPIAESALSPGGWRQQKQSALRDPSSARTATPSGFTRRKRLPSKSDIDRAKQEAADFATPMTAARDFASRAPSRASNASSIPEPATALKASTYDANRLVTGLRNDDHLPSPAQGVFERFNERAGKREPSRDRKPDGLAVEIVETRYTETLSPALSTGKQGSTYSASTGASREAALSPPLTGGSLKTRAINEYISSVEEARNGARQDRTHSRKRGESRRRDESRGGRGTERARDSSRRRDKIHIIKPAKRSPSSPVPMSPEEIAQASLATQHEPATTDDESFYKIASPVDSHKSMRSGRSDANSARVAQRQRSPDRALLVADNDRGRSAQKTEGLSARSPSLPLPTSPEKRASEETDETQSDGQRFRIRARSASRRAGDDLQARRAASRVQRDGSRTRFPAPHENTFGMTLPSEPHDSLADDTESITSDRRRQPRGLSRKEIAAKELEERRMSLARRPSAPAIPLPSELFITANRPGMAPRSHTELGDSPRSTHPPISRSQTVDPEAMSRYNGSARTPMGLPATPRAMRVPRDTGAPPIPGIPGNASDLSSIGGNLTGSSLSQASSLGPSNVSSVLPLSQVSSTFQQSQISSSLQSNERVVDEHDEVGPLLPSTVFGQKTFQAPTRSASAPPEKMMGGRTVHPAYKPGLPSTRRLSVGRGGHVRKISPPDLNTSMIDAGPGITSIAETLHNDQQILIIHDEDDETTAPIMLPELQHLAGPPPPPPPPSMYTHQSNHSASDVINIAIDNTSAVVADASPMMLPSTAFTAMLPPTTYPAPMERATTASPSLQRHGRGSGSVSETFGSRFRGVTERMRSQSRSRAKSPPVPNGGDPYNKAAPYETVLPPMPSQHVRRESISRAKSPYEQAMSAGGQDQQVPPPPPPPPAPPAAMDMMFTETTIPPSMLPQSRSGSTTGYRNPKEIRANMPPQTLQQGVYNGGFL</sequence>
<dbReference type="SUPFAM" id="SSF50978">
    <property type="entry name" value="WD40 repeat-like"/>
    <property type="match status" value="1"/>
</dbReference>
<comment type="subcellular location">
    <subcellularLocation>
        <location evidence="1">Nucleus</location>
    </subcellularLocation>
</comment>
<feature type="region of interest" description="Disordered" evidence="7">
    <location>
        <begin position="1571"/>
        <end position="1678"/>
    </location>
</feature>
<dbReference type="PANTHER" id="PTHR15528">
    <property type="entry name" value="PEROXISOME PROLIFERATOR ACTIVATED RECEPTOR GAMMA COACTIVATOR 1 PGC-1 -RELATED"/>
    <property type="match status" value="1"/>
</dbReference>
<evidence type="ECO:0000256" key="7">
    <source>
        <dbReference type="SAM" id="MobiDB-lite"/>
    </source>
</evidence>
<evidence type="ECO:0000313" key="9">
    <source>
        <dbReference type="EMBL" id="KAK5689405.1"/>
    </source>
</evidence>
<dbReference type="GO" id="GO:0003723">
    <property type="term" value="F:RNA binding"/>
    <property type="evidence" value="ECO:0007669"/>
    <property type="project" value="UniProtKB-KW"/>
</dbReference>
<feature type="region of interest" description="Disordered" evidence="7">
    <location>
        <begin position="940"/>
        <end position="973"/>
    </location>
</feature>
<protein>
    <recommendedName>
        <fullName evidence="8">Gem-associated protein 5 TPR domain-containing protein</fullName>
    </recommendedName>
</protein>
<feature type="compositionally biased region" description="Basic and acidic residues" evidence="7">
    <location>
        <begin position="833"/>
        <end position="844"/>
    </location>
</feature>
<evidence type="ECO:0000256" key="5">
    <source>
        <dbReference type="ARBA" id="ARBA00023163"/>
    </source>
</evidence>
<dbReference type="GO" id="GO:0003712">
    <property type="term" value="F:transcription coregulator activity"/>
    <property type="evidence" value="ECO:0007669"/>
    <property type="project" value="InterPro"/>
</dbReference>
<feature type="compositionally biased region" description="Pro residues" evidence="7">
    <location>
        <begin position="1666"/>
        <end position="1677"/>
    </location>
</feature>
<accession>A0AAN7ZQ83</accession>
<evidence type="ECO:0000256" key="4">
    <source>
        <dbReference type="ARBA" id="ARBA00023015"/>
    </source>
</evidence>
<dbReference type="Gene3D" id="2.130.10.10">
    <property type="entry name" value="YVTN repeat-like/Quinoprotein amine dehydrogenase"/>
    <property type="match status" value="1"/>
</dbReference>
<name>A0AAN7ZQ83_9PEZI</name>
<feature type="compositionally biased region" description="Basic residues" evidence="7">
    <location>
        <begin position="1027"/>
        <end position="1038"/>
    </location>
</feature>
<feature type="compositionally biased region" description="Low complexity" evidence="7">
    <location>
        <begin position="416"/>
        <end position="429"/>
    </location>
</feature>
<comment type="caution">
    <text evidence="9">The sequence shown here is derived from an EMBL/GenBank/DDBJ whole genome shotgun (WGS) entry which is preliminary data.</text>
</comment>
<evidence type="ECO:0000256" key="2">
    <source>
        <dbReference type="ARBA" id="ARBA00022553"/>
    </source>
</evidence>
<proteinExistence type="predicted"/>
<evidence type="ECO:0000256" key="6">
    <source>
        <dbReference type="ARBA" id="ARBA00023242"/>
    </source>
</evidence>
<dbReference type="GO" id="GO:0005634">
    <property type="term" value="C:nucleus"/>
    <property type="evidence" value="ECO:0007669"/>
    <property type="project" value="UniProtKB-SubCell"/>
</dbReference>
<dbReference type="InterPro" id="IPR034605">
    <property type="entry name" value="PGC-1"/>
</dbReference>
<feature type="region of interest" description="Disordered" evidence="7">
    <location>
        <begin position="1690"/>
        <end position="1730"/>
    </location>
</feature>
<feature type="region of interest" description="Disordered" evidence="7">
    <location>
        <begin position="1266"/>
        <end position="1295"/>
    </location>
</feature>